<dbReference type="AlphaFoldDB" id="A0A1F7YPT2"/>
<protein>
    <recommendedName>
        <fullName evidence="4">DUF4352 domain-containing protein</fullName>
    </recommendedName>
</protein>
<comment type="caution">
    <text evidence="2">The sequence shown here is derived from an EMBL/GenBank/DDBJ whole genome shotgun (WGS) entry which is preliminary data.</text>
</comment>
<evidence type="ECO:0000313" key="3">
    <source>
        <dbReference type="Proteomes" id="UP000177263"/>
    </source>
</evidence>
<accession>A0A1F7YPT2</accession>
<organism evidence="2 3">
    <name type="scientific">Candidatus Woesebacteria bacterium RIFCSPHIGHO2_01_FULL_41_10</name>
    <dbReference type="NCBI Taxonomy" id="1802500"/>
    <lineage>
        <taxon>Bacteria</taxon>
        <taxon>Candidatus Woeseibacteriota</taxon>
    </lineage>
</organism>
<dbReference type="EMBL" id="MGGM01000017">
    <property type="protein sequence ID" value="OGM29170.1"/>
    <property type="molecule type" value="Genomic_DNA"/>
</dbReference>
<dbReference type="Proteomes" id="UP000177263">
    <property type="component" value="Unassembled WGS sequence"/>
</dbReference>
<proteinExistence type="predicted"/>
<dbReference type="STRING" id="1802500.A2801_00820"/>
<keyword evidence="1" id="KW-0812">Transmembrane</keyword>
<name>A0A1F7YPT2_9BACT</name>
<evidence type="ECO:0008006" key="4">
    <source>
        <dbReference type="Google" id="ProtNLM"/>
    </source>
</evidence>
<keyword evidence="1" id="KW-1133">Transmembrane helix</keyword>
<gene>
    <name evidence="2" type="ORF">A2801_00820</name>
</gene>
<evidence type="ECO:0000313" key="2">
    <source>
        <dbReference type="EMBL" id="OGM29170.1"/>
    </source>
</evidence>
<feature type="transmembrane region" description="Helical" evidence="1">
    <location>
        <begin position="20"/>
        <end position="38"/>
    </location>
</feature>
<evidence type="ECO:0000256" key="1">
    <source>
        <dbReference type="SAM" id="Phobius"/>
    </source>
</evidence>
<reference evidence="2 3" key="1">
    <citation type="journal article" date="2016" name="Nat. Commun.">
        <title>Thousands of microbial genomes shed light on interconnected biogeochemical processes in an aquifer system.</title>
        <authorList>
            <person name="Anantharaman K."/>
            <person name="Brown C.T."/>
            <person name="Hug L.A."/>
            <person name="Sharon I."/>
            <person name="Castelle C.J."/>
            <person name="Probst A.J."/>
            <person name="Thomas B.C."/>
            <person name="Singh A."/>
            <person name="Wilkins M.J."/>
            <person name="Karaoz U."/>
            <person name="Brodie E.L."/>
            <person name="Williams K.H."/>
            <person name="Hubbard S.S."/>
            <person name="Banfield J.F."/>
        </authorList>
    </citation>
    <scope>NUCLEOTIDE SEQUENCE [LARGE SCALE GENOMIC DNA]</scope>
</reference>
<keyword evidence="1" id="KW-0472">Membrane</keyword>
<sequence length="199" mass="21741">MADRFRNSATNVLQTNVGRIGVGVVALILLFVVIKAFGSNAGNPDVQGTASTDKVELTAPDAMQEINKEISFPITDNTGEEVGRVKMVLATAELRDEIIVKGKKASAVSGRTFLVLNIKVTNSFDKSIEVNTKDYFRVAVNGDESEWLAPDIHNDPVKIQAISTKPTRVAFPVDENIRSFILQIGEIKGEKEKVNLELQ</sequence>